<feature type="transmembrane region" description="Helical" evidence="1">
    <location>
        <begin position="108"/>
        <end position="131"/>
    </location>
</feature>
<evidence type="ECO:0000313" key="3">
    <source>
        <dbReference type="Proteomes" id="UP000535890"/>
    </source>
</evidence>
<feature type="transmembrane region" description="Helical" evidence="1">
    <location>
        <begin position="156"/>
        <end position="175"/>
    </location>
</feature>
<keyword evidence="1" id="KW-0472">Membrane</keyword>
<feature type="transmembrane region" description="Helical" evidence="1">
    <location>
        <begin position="81"/>
        <end position="102"/>
    </location>
</feature>
<dbReference type="Proteomes" id="UP000535890">
    <property type="component" value="Unassembled WGS sequence"/>
</dbReference>
<dbReference type="RefSeq" id="WP_179796986.1">
    <property type="nucleotide sequence ID" value="NZ_BAABHP010000032.1"/>
</dbReference>
<proteinExistence type="predicted"/>
<organism evidence="2 3">
    <name type="scientific">Actinomycetospora corticicola</name>
    <dbReference type="NCBI Taxonomy" id="663602"/>
    <lineage>
        <taxon>Bacteria</taxon>
        <taxon>Bacillati</taxon>
        <taxon>Actinomycetota</taxon>
        <taxon>Actinomycetes</taxon>
        <taxon>Pseudonocardiales</taxon>
        <taxon>Pseudonocardiaceae</taxon>
        <taxon>Actinomycetospora</taxon>
    </lineage>
</organism>
<comment type="caution">
    <text evidence="2">The sequence shown here is derived from an EMBL/GenBank/DDBJ whole genome shotgun (WGS) entry which is preliminary data.</text>
</comment>
<reference evidence="2 3" key="1">
    <citation type="submission" date="2020-07" db="EMBL/GenBank/DDBJ databases">
        <title>Sequencing the genomes of 1000 actinobacteria strains.</title>
        <authorList>
            <person name="Klenk H.-P."/>
        </authorList>
    </citation>
    <scope>NUCLEOTIDE SEQUENCE [LARGE SCALE GENOMIC DNA]</scope>
    <source>
        <strain evidence="2 3">DSM 45772</strain>
    </source>
</reference>
<evidence type="ECO:0000313" key="2">
    <source>
        <dbReference type="EMBL" id="NYD39704.1"/>
    </source>
</evidence>
<dbReference type="AlphaFoldDB" id="A0A7Y9E222"/>
<keyword evidence="3" id="KW-1185">Reference proteome</keyword>
<feature type="transmembrane region" description="Helical" evidence="1">
    <location>
        <begin position="47"/>
        <end position="69"/>
    </location>
</feature>
<feature type="transmembrane region" description="Helical" evidence="1">
    <location>
        <begin position="187"/>
        <end position="207"/>
    </location>
</feature>
<name>A0A7Y9E222_9PSEU</name>
<protein>
    <submittedName>
        <fullName evidence="2">Uncharacterized protein</fullName>
    </submittedName>
</protein>
<accession>A0A7Y9E222</accession>
<dbReference type="EMBL" id="JACCBN010000001">
    <property type="protein sequence ID" value="NYD39704.1"/>
    <property type="molecule type" value="Genomic_DNA"/>
</dbReference>
<evidence type="ECO:0000256" key="1">
    <source>
        <dbReference type="SAM" id="Phobius"/>
    </source>
</evidence>
<feature type="transmembrane region" description="Helical" evidence="1">
    <location>
        <begin position="12"/>
        <end position="35"/>
    </location>
</feature>
<keyword evidence="1" id="KW-1133">Transmembrane helix</keyword>
<keyword evidence="1" id="KW-0812">Transmembrane</keyword>
<gene>
    <name evidence="2" type="ORF">BJ983_005806</name>
</gene>
<sequence>MTRVEEQRPVVPRVLAILGVAVLGAALGVGVVLAASSAGLRPWRYPGLSPLVTVSYALVGTLLGALCWYLVRRRARRPRAVLTWSVAAVTVVSLGADVVAALSSRLLVGLLSAVAHVVVIATTVAVLGWALPVPPDDRAREVPPGRSSLSPARRRVLAVLLVVAAGVWVVVNKAVEGPTLLVITTRHGLTVADLFSIAALVAAGHLLRRGDERDG</sequence>